<dbReference type="Proteomes" id="UP000504610">
    <property type="component" value="Chromosome 1"/>
</dbReference>
<dbReference type="RefSeq" id="XP_018467645.2">
    <property type="nucleotide sequence ID" value="XM_018612143.2"/>
</dbReference>
<evidence type="ECO:0000259" key="1">
    <source>
        <dbReference type="Pfam" id="PF13456"/>
    </source>
</evidence>
<dbReference type="OrthoDB" id="1113405at2759"/>
<dbReference type="Gene3D" id="3.30.420.10">
    <property type="entry name" value="Ribonuclease H-like superfamily/Ribonuclease H"/>
    <property type="match status" value="1"/>
</dbReference>
<evidence type="ECO:0000313" key="2">
    <source>
        <dbReference type="Proteomes" id="UP000504610"/>
    </source>
</evidence>
<feature type="domain" description="RNase H type-1" evidence="1">
    <location>
        <begin position="95"/>
        <end position="215"/>
    </location>
</feature>
<name>A0A6J0M5B8_RAPSA</name>
<dbReference type="InterPro" id="IPR036397">
    <property type="entry name" value="RNaseH_sf"/>
</dbReference>
<accession>A0A6J0M5B8</accession>
<keyword evidence="2" id="KW-1185">Reference proteome</keyword>
<dbReference type="InterPro" id="IPR012337">
    <property type="entry name" value="RNaseH-like_sf"/>
</dbReference>
<dbReference type="GO" id="GO:0003676">
    <property type="term" value="F:nucleic acid binding"/>
    <property type="evidence" value="ECO:0007669"/>
    <property type="project" value="InterPro"/>
</dbReference>
<dbReference type="GeneID" id="108839372"/>
<dbReference type="GO" id="GO:0004523">
    <property type="term" value="F:RNA-DNA hybrid ribonuclease activity"/>
    <property type="evidence" value="ECO:0007669"/>
    <property type="project" value="InterPro"/>
</dbReference>
<dbReference type="InterPro" id="IPR044730">
    <property type="entry name" value="RNase_H-like_dom_plant"/>
</dbReference>
<reference evidence="3" key="2">
    <citation type="submission" date="2025-08" db="UniProtKB">
        <authorList>
            <consortium name="RefSeq"/>
        </authorList>
    </citation>
    <scope>IDENTIFICATION</scope>
    <source>
        <tissue evidence="3">Leaf</tissue>
    </source>
</reference>
<dbReference type="AlphaFoldDB" id="A0A6J0M5B8"/>
<sequence>MILFKNSICLPPTGIVGPIVSWVLWALWNARNALIFEKKQSSAVEAATKALRLALEWNQAQATQPIKKSLTKKDTNPATQGEEEYILTRSITCKTDAAWDRSRNVAGLAWNFTDQSSQEPIEGSMAQPYVASPLIAEGLAIVAALVSAKDLGFTNIMVFSDCSTLIGAIKGSTQRKELIGIISDIRSISSGFTAISFSHFSRNQNSLSDRLAKSALLVSVASPPVG</sequence>
<reference evidence="2" key="1">
    <citation type="journal article" date="2019" name="Database">
        <title>The radish genome database (RadishGD): an integrated information resource for radish genomics.</title>
        <authorList>
            <person name="Yu H.J."/>
            <person name="Baek S."/>
            <person name="Lee Y.J."/>
            <person name="Cho A."/>
            <person name="Mun J.H."/>
        </authorList>
    </citation>
    <scope>NUCLEOTIDE SEQUENCE [LARGE SCALE GENOMIC DNA]</scope>
    <source>
        <strain evidence="2">cv. WK10039</strain>
    </source>
</reference>
<dbReference type="InterPro" id="IPR052929">
    <property type="entry name" value="RNase_H-like_EbsB-rel"/>
</dbReference>
<gene>
    <name evidence="3" type="primary">LOC108839372</name>
</gene>
<dbReference type="PANTHER" id="PTHR47074">
    <property type="entry name" value="BNAC02G40300D PROTEIN"/>
    <property type="match status" value="1"/>
</dbReference>
<dbReference type="KEGG" id="rsz:108839372"/>
<dbReference type="CDD" id="cd06222">
    <property type="entry name" value="RNase_H_like"/>
    <property type="match status" value="1"/>
</dbReference>
<dbReference type="InterPro" id="IPR002156">
    <property type="entry name" value="RNaseH_domain"/>
</dbReference>
<dbReference type="SUPFAM" id="SSF53098">
    <property type="entry name" value="Ribonuclease H-like"/>
    <property type="match status" value="1"/>
</dbReference>
<proteinExistence type="predicted"/>
<dbReference type="Pfam" id="PF13456">
    <property type="entry name" value="RVT_3"/>
    <property type="match status" value="1"/>
</dbReference>
<dbReference type="PANTHER" id="PTHR47074:SF11">
    <property type="entry name" value="REVERSE TRANSCRIPTASE-LIKE PROTEIN"/>
    <property type="match status" value="1"/>
</dbReference>
<evidence type="ECO:0000313" key="3">
    <source>
        <dbReference type="RefSeq" id="XP_018467645.2"/>
    </source>
</evidence>
<organism evidence="2 3">
    <name type="scientific">Raphanus sativus</name>
    <name type="common">Radish</name>
    <name type="synonym">Raphanus raphanistrum var. sativus</name>
    <dbReference type="NCBI Taxonomy" id="3726"/>
    <lineage>
        <taxon>Eukaryota</taxon>
        <taxon>Viridiplantae</taxon>
        <taxon>Streptophyta</taxon>
        <taxon>Embryophyta</taxon>
        <taxon>Tracheophyta</taxon>
        <taxon>Spermatophyta</taxon>
        <taxon>Magnoliopsida</taxon>
        <taxon>eudicotyledons</taxon>
        <taxon>Gunneridae</taxon>
        <taxon>Pentapetalae</taxon>
        <taxon>rosids</taxon>
        <taxon>malvids</taxon>
        <taxon>Brassicales</taxon>
        <taxon>Brassicaceae</taxon>
        <taxon>Brassiceae</taxon>
        <taxon>Raphanus</taxon>
    </lineage>
</organism>
<protein>
    <submittedName>
        <fullName evidence="3">Uncharacterized protein LOC108839372</fullName>
    </submittedName>
</protein>